<comment type="caution">
    <text evidence="1">The sequence shown here is derived from an EMBL/GenBank/DDBJ whole genome shotgun (WGS) entry which is preliminary data.</text>
</comment>
<sequence length="231" mass="25024">MIKLHPCRSGKALDVKDDDCILLECKGAGQLGDRRALKHFILSHKPDLIGLAEPMCSSNNEKFRSDLNLHMLGVNYRSNLWILCSSYSNAKVIHSSDQYIVVEIMIKRVLHYFDFVFSLRGRDLRGVSPDKVGVEQEKLVACMEAEGGGRGVNGVEDPGCGEVGVELGRSRGIDRVEDPRFAKVRAELGGGRGVDGVEDPRCAEVGAELGGGRCVDGVLRGVEHGGGYVDG</sequence>
<keyword evidence="2" id="KW-1185">Reference proteome</keyword>
<name>A0ABD1MEG5_9FABA</name>
<reference evidence="1 2" key="1">
    <citation type="submission" date="2024-08" db="EMBL/GenBank/DDBJ databases">
        <title>Insights into the chromosomal genome structure of Flemingia macrophylla.</title>
        <authorList>
            <person name="Ding Y."/>
            <person name="Zhao Y."/>
            <person name="Bi W."/>
            <person name="Wu M."/>
            <person name="Zhao G."/>
            <person name="Gong Y."/>
            <person name="Li W."/>
            <person name="Zhang P."/>
        </authorList>
    </citation>
    <scope>NUCLEOTIDE SEQUENCE [LARGE SCALE GENOMIC DNA]</scope>
    <source>
        <strain evidence="1">DYQJB</strain>
        <tissue evidence="1">Leaf</tissue>
    </source>
</reference>
<organism evidence="1 2">
    <name type="scientific">Flemingia macrophylla</name>
    <dbReference type="NCBI Taxonomy" id="520843"/>
    <lineage>
        <taxon>Eukaryota</taxon>
        <taxon>Viridiplantae</taxon>
        <taxon>Streptophyta</taxon>
        <taxon>Embryophyta</taxon>
        <taxon>Tracheophyta</taxon>
        <taxon>Spermatophyta</taxon>
        <taxon>Magnoliopsida</taxon>
        <taxon>eudicotyledons</taxon>
        <taxon>Gunneridae</taxon>
        <taxon>Pentapetalae</taxon>
        <taxon>rosids</taxon>
        <taxon>fabids</taxon>
        <taxon>Fabales</taxon>
        <taxon>Fabaceae</taxon>
        <taxon>Papilionoideae</taxon>
        <taxon>50 kb inversion clade</taxon>
        <taxon>NPAAA clade</taxon>
        <taxon>indigoferoid/millettioid clade</taxon>
        <taxon>Phaseoleae</taxon>
        <taxon>Flemingia</taxon>
    </lineage>
</organism>
<dbReference type="EMBL" id="JBGMDY010000005">
    <property type="protein sequence ID" value="KAL2334176.1"/>
    <property type="molecule type" value="Genomic_DNA"/>
</dbReference>
<protein>
    <submittedName>
        <fullName evidence="1">Uncharacterized protein</fullName>
    </submittedName>
</protein>
<dbReference type="AlphaFoldDB" id="A0ABD1MEG5"/>
<gene>
    <name evidence="1" type="ORF">Fmac_015389</name>
</gene>
<proteinExistence type="predicted"/>
<evidence type="ECO:0000313" key="1">
    <source>
        <dbReference type="EMBL" id="KAL2334176.1"/>
    </source>
</evidence>
<dbReference type="Proteomes" id="UP001603857">
    <property type="component" value="Unassembled WGS sequence"/>
</dbReference>
<accession>A0ABD1MEG5</accession>
<evidence type="ECO:0000313" key="2">
    <source>
        <dbReference type="Proteomes" id="UP001603857"/>
    </source>
</evidence>